<sequence>MPPTISVPKPSIIDPKISRITIDAPQKENKIVEAPTSSEFNTDLRDITAPERIVTEYRCKCWGPWKTHLLNIRHRKMKKHKLRKWRKKHLALIRKVTLRREIKKEKLFRAELLAKIREAENFDAEAYVNNIFRVIDSKPKELTKWERIERFRDLVRQHRANTNLVKPKFEDPVPEPPMKYKW</sequence>
<proteinExistence type="predicted"/>
<dbReference type="InterPro" id="IPR013177">
    <property type="entry name" value="Ribosomal_mS38_C"/>
</dbReference>
<gene>
    <name evidence="2" type="ORF">B4U80_03896</name>
</gene>
<dbReference type="OrthoDB" id="6423950at2759"/>
<protein>
    <recommendedName>
        <fullName evidence="1">Ribosomal protein mS38 C-terminal domain-containing protein</fullName>
    </recommendedName>
</protein>
<name>A0A443SJP7_9ACAR</name>
<evidence type="ECO:0000259" key="1">
    <source>
        <dbReference type="Pfam" id="PF08213"/>
    </source>
</evidence>
<dbReference type="STRING" id="299467.A0A443SJP7"/>
<dbReference type="VEuPathDB" id="VectorBase:LDEU004295"/>
<dbReference type="Proteomes" id="UP000288716">
    <property type="component" value="Unassembled WGS sequence"/>
</dbReference>
<organism evidence="2 3">
    <name type="scientific">Leptotrombidium deliense</name>
    <dbReference type="NCBI Taxonomy" id="299467"/>
    <lineage>
        <taxon>Eukaryota</taxon>
        <taxon>Metazoa</taxon>
        <taxon>Ecdysozoa</taxon>
        <taxon>Arthropoda</taxon>
        <taxon>Chelicerata</taxon>
        <taxon>Arachnida</taxon>
        <taxon>Acari</taxon>
        <taxon>Acariformes</taxon>
        <taxon>Trombidiformes</taxon>
        <taxon>Prostigmata</taxon>
        <taxon>Anystina</taxon>
        <taxon>Parasitengona</taxon>
        <taxon>Trombiculoidea</taxon>
        <taxon>Trombiculidae</taxon>
        <taxon>Leptotrombidium</taxon>
    </lineage>
</organism>
<comment type="caution">
    <text evidence="2">The sequence shown here is derived from an EMBL/GenBank/DDBJ whole genome shotgun (WGS) entry which is preliminary data.</text>
</comment>
<accession>A0A443SJP7</accession>
<evidence type="ECO:0000313" key="3">
    <source>
        <dbReference type="Proteomes" id="UP000288716"/>
    </source>
</evidence>
<evidence type="ECO:0000313" key="2">
    <source>
        <dbReference type="EMBL" id="RWS27741.1"/>
    </source>
</evidence>
<dbReference type="EMBL" id="NCKV01001804">
    <property type="protein sequence ID" value="RWS27741.1"/>
    <property type="molecule type" value="Genomic_DNA"/>
</dbReference>
<keyword evidence="3" id="KW-1185">Reference proteome</keyword>
<dbReference type="AlphaFoldDB" id="A0A443SJP7"/>
<dbReference type="Pfam" id="PF08213">
    <property type="entry name" value="COX24_C"/>
    <property type="match status" value="1"/>
</dbReference>
<reference evidence="2 3" key="1">
    <citation type="journal article" date="2018" name="Gigascience">
        <title>Genomes of trombidid mites reveal novel predicted allergens and laterally-transferred genes associated with secondary metabolism.</title>
        <authorList>
            <person name="Dong X."/>
            <person name="Chaisiri K."/>
            <person name="Xia D."/>
            <person name="Armstrong S.D."/>
            <person name="Fang Y."/>
            <person name="Donnelly M.J."/>
            <person name="Kadowaki T."/>
            <person name="McGarry J.W."/>
            <person name="Darby A.C."/>
            <person name="Makepeace B.L."/>
        </authorList>
    </citation>
    <scope>NUCLEOTIDE SEQUENCE [LARGE SCALE GENOMIC DNA]</scope>
    <source>
        <strain evidence="2">UoL-UT</strain>
    </source>
</reference>
<feature type="domain" description="Ribosomal protein mS38 C-terminal" evidence="1">
    <location>
        <begin position="70"/>
        <end position="96"/>
    </location>
</feature>